<dbReference type="InterPro" id="IPR013783">
    <property type="entry name" value="Ig-like_fold"/>
</dbReference>
<dbReference type="InterPro" id="IPR015943">
    <property type="entry name" value="WD40/YVTN_repeat-like_dom_sf"/>
</dbReference>
<keyword evidence="7" id="KW-1185">Reference proteome</keyword>
<gene>
    <name evidence="6" type="ORF">RGQ13_14190</name>
</gene>
<dbReference type="Gene3D" id="2.130.10.10">
    <property type="entry name" value="YVTN repeat-like/Quinoprotein amine dehydrogenase"/>
    <property type="match status" value="2"/>
</dbReference>
<dbReference type="PANTHER" id="PTHR44757">
    <property type="entry name" value="DIGUANYLATE CYCLASE DGCP"/>
    <property type="match status" value="1"/>
</dbReference>
<dbReference type="Gene3D" id="3.20.20.450">
    <property type="entry name" value="EAL domain"/>
    <property type="match status" value="1"/>
</dbReference>
<dbReference type="SUPFAM" id="SSF63829">
    <property type="entry name" value="Calcium-dependent phosphotriesterase"/>
    <property type="match status" value="2"/>
</dbReference>
<evidence type="ECO:0000256" key="1">
    <source>
        <dbReference type="SAM" id="Phobius"/>
    </source>
</evidence>
<organism evidence="6 7">
    <name type="scientific">Thalassotalea psychrophila</name>
    <dbReference type="NCBI Taxonomy" id="3065647"/>
    <lineage>
        <taxon>Bacteria</taxon>
        <taxon>Pseudomonadati</taxon>
        <taxon>Pseudomonadota</taxon>
        <taxon>Gammaproteobacteria</taxon>
        <taxon>Alteromonadales</taxon>
        <taxon>Colwelliaceae</taxon>
        <taxon>Thalassotalea</taxon>
    </lineage>
</organism>
<dbReference type="InterPro" id="IPR001633">
    <property type="entry name" value="EAL_dom"/>
</dbReference>
<dbReference type="InterPro" id="IPR000160">
    <property type="entry name" value="GGDEF_dom"/>
</dbReference>
<feature type="domain" description="GGDEF" evidence="5">
    <location>
        <begin position="1132"/>
        <end position="1265"/>
    </location>
</feature>
<keyword evidence="1" id="KW-0812">Transmembrane</keyword>
<dbReference type="NCBIfam" id="TIGR00229">
    <property type="entry name" value="sensory_box"/>
    <property type="match status" value="1"/>
</dbReference>
<dbReference type="SUPFAM" id="SSF55073">
    <property type="entry name" value="Nucleotide cyclase"/>
    <property type="match status" value="1"/>
</dbReference>
<dbReference type="SMART" id="SM00052">
    <property type="entry name" value="EAL"/>
    <property type="match status" value="1"/>
</dbReference>
<dbReference type="Gene3D" id="3.30.70.270">
    <property type="match status" value="1"/>
</dbReference>
<evidence type="ECO:0000313" key="6">
    <source>
        <dbReference type="EMBL" id="WNC71267.1"/>
    </source>
</evidence>
<dbReference type="SMART" id="SM00091">
    <property type="entry name" value="PAS"/>
    <property type="match status" value="1"/>
</dbReference>
<feature type="domain" description="PAS" evidence="2">
    <location>
        <begin position="982"/>
        <end position="1032"/>
    </location>
</feature>
<dbReference type="InterPro" id="IPR011123">
    <property type="entry name" value="Y_Y_Y"/>
</dbReference>
<dbReference type="Pfam" id="PF08447">
    <property type="entry name" value="PAS_3"/>
    <property type="match status" value="1"/>
</dbReference>
<dbReference type="Pfam" id="PF00989">
    <property type="entry name" value="PAS"/>
    <property type="match status" value="1"/>
</dbReference>
<dbReference type="SUPFAM" id="SSF55785">
    <property type="entry name" value="PYP-like sensor domain (PAS domain)"/>
    <property type="match status" value="2"/>
</dbReference>
<dbReference type="InterPro" id="IPR035919">
    <property type="entry name" value="EAL_sf"/>
</dbReference>
<evidence type="ECO:0000259" key="4">
    <source>
        <dbReference type="PROSITE" id="PS50883"/>
    </source>
</evidence>
<feature type="domain" description="EAL" evidence="4">
    <location>
        <begin position="1274"/>
        <end position="1528"/>
    </location>
</feature>
<name>A0ABY9TR38_9GAMM</name>
<dbReference type="Pfam" id="PF00990">
    <property type="entry name" value="GGDEF"/>
    <property type="match status" value="1"/>
</dbReference>
<dbReference type="PROSITE" id="PS50112">
    <property type="entry name" value="PAS"/>
    <property type="match status" value="1"/>
</dbReference>
<evidence type="ECO:0000259" key="5">
    <source>
        <dbReference type="PROSITE" id="PS50887"/>
    </source>
</evidence>
<dbReference type="InterPro" id="IPR052155">
    <property type="entry name" value="Biofilm_reg_signaling"/>
</dbReference>
<sequence length="1539" mass="176092">MQIYQLGIICYQNNKSQFKDKAIRKRPCVQFKNNNKISYKVINLFQMIMVTLLAIFSVSAHSSSQTPIKFQQLSIEQGLSQSSVYSIAQDKEGFIWLATGDGLNRYDGYEFSYYRNELNNPNSLLNNLVRVVFVDSSNTLWVGTQAGLSKYNPALDEFDNSYTNFKDKAIWSIFEDKDNNLFVSTADGLYTLKDNALRFSKINFREFSNDIKEIKSIFQDVNDRYWIGTFENGLYISNKELDFISPINGKNKWHLNIDSGGVFEIQKIEGNYWVATDNGIFIVDETYQLKKHILAEQYGSNPLANKTRSLNKVNNFEVLIGTEHGLYSYNLIEDSFTRKRIAKVDSSPLEMNFIYSMFTDASDTVWVGTSSNGINKFNSIYSLFPHYLSNDSKNKKNVLGFAELPNGNIWIYTQFNGLYYIDKLTNQVIKSPVNIKDSIKTIFPDTNNNLWLITKESNILYFDTTLNTLIKYDSLEHLASSRNDKIDFLAINDEIWFGSNNSVINRYSLINKKLTTYRISDEKETIYTISINKNDEIWLNGSSGNIYKFNIILENFKKIALPLNKLLIENNITYLKEDTNYIWFGFWDQGILLFDKQHKTYQLFNENSGLANNFIANLLLDDSGDAWISTNKGISKISPRTLSISNYDSTYGLQSNEFWDASSLKTSNGKLLFGGINGFNSFYPDEIEIDSQIIFKPILSKLRIANKEVKIVNKDKQSTIYKLNAQLSHLREITLDYAQSPFTLEFISPNPNIPEQVLYRYKLIGLDDNWIETNHKNKRATYTNLNSGSYSFALEAFDLTKNKYISSKNFTIHILPPWWKTNIAWAVYVLCSLFIIYYFIRQAQNKELSNIKIKESEERLKLALWGSGDEMWDWNLKTNQMFRSNIWGILDFPIEGSEISADGEERRNIHPQDYPRVKQLLLEHKEGKSEHYEAAYRVKDKTNSWLWVLDRGKIVERDENDAPLRMTGTLKDISQIKANEESLKLFAKCIENISDAVVVYDNQFKLVDCNISYQTITGQSRAEALGQMLAFNSYPDSFLQNLKKNLLSHGTWQGEIESKRSTGDSYLVDITIDIIHDENDNISHFVGVFSDITKRKETEAELRKLANSDTLTGLPNRSFFQANHSQLVSQDLEHALLVFDLDNFKKINDSLGHQVGDVLLCKVTERIATIGNIKDTCYRLGGDEFALILEGTNDIHKITSIADEVLNTIVEPYYIRQQEISLSCSIGIVLFPDDGANSHELLKNADTAMYHAKDKGGDTYQFFNDSMNKQAVKRLQIENLIRHGLKEDLFSVFYQPKIDVATGAVKGMEALVRFEAGNKGIIRPDIFIPISEETGQILEIGEIVLRKACLATKAWLDNGMFRGRIAVNLSAVQFRQPNLVQIIAEILEETKLPAKHLELEITEGTVMNSPQEAIELMHQIRKMGVNLSLDDFGTGYSSLAYLKQFPLNTLKIDKAFVDDIEASEEGRNMVATIVTIAHNLGMDVVAEGVETESQLKYLKTVNCEQMQGYLYSKPLAEEDFGRYLLSHIITNKSTPYNNI</sequence>
<dbReference type="InterPro" id="IPR013767">
    <property type="entry name" value="PAS_fold"/>
</dbReference>
<proteinExistence type="predicted"/>
<dbReference type="SMART" id="SM00086">
    <property type="entry name" value="PAC"/>
    <property type="match status" value="2"/>
</dbReference>
<dbReference type="InterPro" id="IPR000700">
    <property type="entry name" value="PAS-assoc_C"/>
</dbReference>
<dbReference type="CDD" id="cd01949">
    <property type="entry name" value="GGDEF"/>
    <property type="match status" value="1"/>
</dbReference>
<dbReference type="InterPro" id="IPR029787">
    <property type="entry name" value="Nucleotide_cyclase"/>
</dbReference>
<dbReference type="InterPro" id="IPR013655">
    <property type="entry name" value="PAS_fold_3"/>
</dbReference>
<feature type="transmembrane region" description="Helical" evidence="1">
    <location>
        <begin position="41"/>
        <end position="60"/>
    </location>
</feature>
<keyword evidence="1" id="KW-1133">Transmembrane helix</keyword>
<feature type="domain" description="PAC" evidence="3">
    <location>
        <begin position="1052"/>
        <end position="1104"/>
    </location>
</feature>
<dbReference type="InterPro" id="IPR035965">
    <property type="entry name" value="PAS-like_dom_sf"/>
</dbReference>
<reference evidence="7" key="1">
    <citation type="submission" date="2023-09" db="EMBL/GenBank/DDBJ databases">
        <authorList>
            <person name="Li S."/>
            <person name="Li X."/>
            <person name="Zhang C."/>
            <person name="Zhao Z."/>
        </authorList>
    </citation>
    <scope>NUCLEOTIDE SEQUENCE [LARGE SCALE GENOMIC DNA]</scope>
    <source>
        <strain evidence="7">SQ149</strain>
    </source>
</reference>
<evidence type="ECO:0000259" key="3">
    <source>
        <dbReference type="PROSITE" id="PS50113"/>
    </source>
</evidence>
<protein>
    <submittedName>
        <fullName evidence="6">EAL domain-containing protein</fullName>
    </submittedName>
</protein>
<dbReference type="NCBIfam" id="TIGR00254">
    <property type="entry name" value="GGDEF"/>
    <property type="match status" value="1"/>
</dbReference>
<dbReference type="CDD" id="cd00130">
    <property type="entry name" value="PAS"/>
    <property type="match status" value="1"/>
</dbReference>
<dbReference type="InterPro" id="IPR001610">
    <property type="entry name" value="PAC"/>
</dbReference>
<evidence type="ECO:0000259" key="2">
    <source>
        <dbReference type="PROSITE" id="PS50112"/>
    </source>
</evidence>
<feature type="domain" description="PAC" evidence="3">
    <location>
        <begin position="932"/>
        <end position="985"/>
    </location>
</feature>
<dbReference type="PROSITE" id="PS50883">
    <property type="entry name" value="EAL"/>
    <property type="match status" value="1"/>
</dbReference>
<dbReference type="Proteomes" id="UP001258994">
    <property type="component" value="Chromosome"/>
</dbReference>
<dbReference type="Gene3D" id="2.60.40.10">
    <property type="entry name" value="Immunoglobulins"/>
    <property type="match status" value="1"/>
</dbReference>
<evidence type="ECO:0000313" key="7">
    <source>
        <dbReference type="Proteomes" id="UP001258994"/>
    </source>
</evidence>
<dbReference type="InterPro" id="IPR000014">
    <property type="entry name" value="PAS"/>
</dbReference>
<dbReference type="Gene3D" id="3.30.450.20">
    <property type="entry name" value="PAS domain"/>
    <property type="match status" value="2"/>
</dbReference>
<dbReference type="SUPFAM" id="SSF101898">
    <property type="entry name" value="NHL repeat"/>
    <property type="match status" value="1"/>
</dbReference>
<dbReference type="Pfam" id="PF07494">
    <property type="entry name" value="Reg_prop"/>
    <property type="match status" value="1"/>
</dbReference>
<dbReference type="PROSITE" id="PS50887">
    <property type="entry name" value="GGDEF"/>
    <property type="match status" value="1"/>
</dbReference>
<dbReference type="InterPro" id="IPR043128">
    <property type="entry name" value="Rev_trsase/Diguanyl_cyclase"/>
</dbReference>
<dbReference type="InterPro" id="IPR011110">
    <property type="entry name" value="Reg_prop"/>
</dbReference>
<keyword evidence="1" id="KW-0472">Membrane</keyword>
<dbReference type="Pfam" id="PF00563">
    <property type="entry name" value="EAL"/>
    <property type="match status" value="1"/>
</dbReference>
<dbReference type="CDD" id="cd01948">
    <property type="entry name" value="EAL"/>
    <property type="match status" value="1"/>
</dbReference>
<dbReference type="EMBL" id="CP134145">
    <property type="protein sequence ID" value="WNC71267.1"/>
    <property type="molecule type" value="Genomic_DNA"/>
</dbReference>
<dbReference type="RefSeq" id="WP_348390403.1">
    <property type="nucleotide sequence ID" value="NZ_CP134145.1"/>
</dbReference>
<dbReference type="SMART" id="SM00267">
    <property type="entry name" value="GGDEF"/>
    <property type="match status" value="1"/>
</dbReference>
<dbReference type="SUPFAM" id="SSF141868">
    <property type="entry name" value="EAL domain-like"/>
    <property type="match status" value="1"/>
</dbReference>
<dbReference type="PROSITE" id="PS50113">
    <property type="entry name" value="PAC"/>
    <property type="match status" value="2"/>
</dbReference>
<dbReference type="Pfam" id="PF07495">
    <property type="entry name" value="Y_Y_Y"/>
    <property type="match status" value="1"/>
</dbReference>
<accession>A0ABY9TR38</accession>
<dbReference type="PANTHER" id="PTHR44757:SF2">
    <property type="entry name" value="BIOFILM ARCHITECTURE MAINTENANCE PROTEIN MBAA"/>
    <property type="match status" value="1"/>
</dbReference>